<evidence type="ECO:0000256" key="1">
    <source>
        <dbReference type="ARBA" id="ARBA00022723"/>
    </source>
</evidence>
<name>A0AAV6TFV0_9ARAC</name>
<dbReference type="InterPro" id="IPR019787">
    <property type="entry name" value="Znf_PHD-finger"/>
</dbReference>
<sequence length="88" mass="9602">MLTFVANWESVNWVQCDGGCDQWFHLLCVGLDVTEVSETEDYICHNCGGPRPVLTPTPHSSLDPTRSGHLRLAGFAKNSFSLAATPPV</sequence>
<evidence type="ECO:0000313" key="5">
    <source>
        <dbReference type="EMBL" id="KAG8170712.1"/>
    </source>
</evidence>
<dbReference type="SUPFAM" id="SSF57903">
    <property type="entry name" value="FYVE/PHD zinc finger"/>
    <property type="match status" value="1"/>
</dbReference>
<feature type="domain" description="PHD-type" evidence="4">
    <location>
        <begin position="9"/>
        <end position="47"/>
    </location>
</feature>
<keyword evidence="3" id="KW-0862">Zinc</keyword>
<dbReference type="EMBL" id="JAFNEN010004993">
    <property type="protein sequence ID" value="KAG8170712.1"/>
    <property type="molecule type" value="Genomic_DNA"/>
</dbReference>
<evidence type="ECO:0000256" key="2">
    <source>
        <dbReference type="ARBA" id="ARBA00022771"/>
    </source>
</evidence>
<dbReference type="CDD" id="cd15610">
    <property type="entry name" value="PHD3_KDM5A_like"/>
    <property type="match status" value="1"/>
</dbReference>
<dbReference type="Proteomes" id="UP000827092">
    <property type="component" value="Unassembled WGS sequence"/>
</dbReference>
<keyword evidence="2" id="KW-0863">Zinc-finger</keyword>
<protein>
    <recommendedName>
        <fullName evidence="4">PHD-type domain-containing protein</fullName>
    </recommendedName>
</protein>
<dbReference type="AlphaFoldDB" id="A0AAV6TFV0"/>
<evidence type="ECO:0000313" key="6">
    <source>
        <dbReference type="Proteomes" id="UP000827092"/>
    </source>
</evidence>
<evidence type="ECO:0000259" key="4">
    <source>
        <dbReference type="Pfam" id="PF00628"/>
    </source>
</evidence>
<accession>A0AAV6TFV0</accession>
<proteinExistence type="predicted"/>
<gene>
    <name evidence="5" type="ORF">JTE90_025663</name>
</gene>
<dbReference type="Pfam" id="PF00628">
    <property type="entry name" value="PHD"/>
    <property type="match status" value="1"/>
</dbReference>
<reference evidence="5 6" key="1">
    <citation type="journal article" date="2022" name="Nat. Ecol. Evol.">
        <title>A masculinizing supergene underlies an exaggerated male reproductive morph in a spider.</title>
        <authorList>
            <person name="Hendrickx F."/>
            <person name="De Corte Z."/>
            <person name="Sonet G."/>
            <person name="Van Belleghem S.M."/>
            <person name="Kostlbacher S."/>
            <person name="Vangestel C."/>
        </authorList>
    </citation>
    <scope>NUCLEOTIDE SEQUENCE [LARGE SCALE GENOMIC DNA]</scope>
    <source>
        <strain evidence="5">W744_W776</strain>
    </source>
</reference>
<dbReference type="GO" id="GO:0008270">
    <property type="term" value="F:zinc ion binding"/>
    <property type="evidence" value="ECO:0007669"/>
    <property type="project" value="UniProtKB-KW"/>
</dbReference>
<dbReference type="Gene3D" id="3.30.40.10">
    <property type="entry name" value="Zinc/RING finger domain, C3HC4 (zinc finger)"/>
    <property type="match status" value="1"/>
</dbReference>
<comment type="caution">
    <text evidence="5">The sequence shown here is derived from an EMBL/GenBank/DDBJ whole genome shotgun (WGS) entry which is preliminary data.</text>
</comment>
<keyword evidence="6" id="KW-1185">Reference proteome</keyword>
<evidence type="ECO:0000256" key="3">
    <source>
        <dbReference type="ARBA" id="ARBA00022833"/>
    </source>
</evidence>
<dbReference type="InterPro" id="IPR013083">
    <property type="entry name" value="Znf_RING/FYVE/PHD"/>
</dbReference>
<organism evidence="5 6">
    <name type="scientific">Oedothorax gibbosus</name>
    <dbReference type="NCBI Taxonomy" id="931172"/>
    <lineage>
        <taxon>Eukaryota</taxon>
        <taxon>Metazoa</taxon>
        <taxon>Ecdysozoa</taxon>
        <taxon>Arthropoda</taxon>
        <taxon>Chelicerata</taxon>
        <taxon>Arachnida</taxon>
        <taxon>Araneae</taxon>
        <taxon>Araneomorphae</taxon>
        <taxon>Entelegynae</taxon>
        <taxon>Araneoidea</taxon>
        <taxon>Linyphiidae</taxon>
        <taxon>Erigoninae</taxon>
        <taxon>Oedothorax</taxon>
    </lineage>
</organism>
<keyword evidence="1" id="KW-0479">Metal-binding</keyword>
<dbReference type="InterPro" id="IPR011011">
    <property type="entry name" value="Znf_FYVE_PHD"/>
</dbReference>